<dbReference type="SUPFAM" id="SSF81383">
    <property type="entry name" value="F-box domain"/>
    <property type="match status" value="1"/>
</dbReference>
<feature type="region of interest" description="Disordered" evidence="1">
    <location>
        <begin position="370"/>
        <end position="389"/>
    </location>
</feature>
<dbReference type="Proteomes" id="UP000813463">
    <property type="component" value="Chromosome 5"/>
</dbReference>
<evidence type="ECO:0000256" key="1">
    <source>
        <dbReference type="SAM" id="MobiDB-lite"/>
    </source>
</evidence>
<sequence length="389" mass="44070">MPNGSHTRPRRRLNWSDLPKQVLQSIAKSLGTDIDSLRSFRSVCKKWRQSTAYSVPTSVHKGLLSSSVILLRPRGGSASISTPWMVSVVQIANGITLFFHPFFGTPLISLPKELDFSQFHTSRLSMSHHKADYGEIDNLSALYRPEKLLLTSLKFKVPGTIRLPLLKIVEGSNEQIDDSINFCSFIYSIDWKGNLYKFSIQKSTVSKTLSASAFDEVDVDVMRYRKRLVTPSSLLIRKLYLVVRRKNMFKVYELCDKLWSSWKFVEVQSFGDKDDLVLFVTRDYSFFASAKDFPGCQLSNCIVFSHYAFPAYSNTDLNYPRDGVGIYIYQLGGNNHAFMPISSYPGFPIHLWSPPSCVLQASLSLRREAGKEGGENKQPVDPKLSGWCI</sequence>
<dbReference type="InterPro" id="IPR051304">
    <property type="entry name" value="SCF_F-box_domain"/>
</dbReference>
<accession>A0ABM3QSK7</accession>
<proteinExistence type="predicted"/>
<evidence type="ECO:0000313" key="3">
    <source>
        <dbReference type="Proteomes" id="UP000813463"/>
    </source>
</evidence>
<reference evidence="3" key="1">
    <citation type="journal article" date="2021" name="Nat. Commun.">
        <title>Genomic analyses provide insights into spinach domestication and the genetic basis of agronomic traits.</title>
        <authorList>
            <person name="Cai X."/>
            <person name="Sun X."/>
            <person name="Xu C."/>
            <person name="Sun H."/>
            <person name="Wang X."/>
            <person name="Ge C."/>
            <person name="Zhang Z."/>
            <person name="Wang Q."/>
            <person name="Fei Z."/>
            <person name="Jiao C."/>
            <person name="Wang Q."/>
        </authorList>
    </citation>
    <scope>NUCLEOTIDE SEQUENCE [LARGE SCALE GENOMIC DNA]</scope>
    <source>
        <strain evidence="3">cv. Varoflay</strain>
    </source>
</reference>
<feature type="compositionally biased region" description="Basic and acidic residues" evidence="1">
    <location>
        <begin position="370"/>
        <end position="380"/>
    </location>
</feature>
<gene>
    <name evidence="4" type="primary">LOC130462038</name>
</gene>
<organism evidence="3 4">
    <name type="scientific">Spinacia oleracea</name>
    <name type="common">Spinach</name>
    <dbReference type="NCBI Taxonomy" id="3562"/>
    <lineage>
        <taxon>Eukaryota</taxon>
        <taxon>Viridiplantae</taxon>
        <taxon>Streptophyta</taxon>
        <taxon>Embryophyta</taxon>
        <taxon>Tracheophyta</taxon>
        <taxon>Spermatophyta</taxon>
        <taxon>Magnoliopsida</taxon>
        <taxon>eudicotyledons</taxon>
        <taxon>Gunneridae</taxon>
        <taxon>Pentapetalae</taxon>
        <taxon>Caryophyllales</taxon>
        <taxon>Chenopodiaceae</taxon>
        <taxon>Chenopodioideae</taxon>
        <taxon>Anserineae</taxon>
        <taxon>Spinacia</taxon>
    </lineage>
</organism>
<dbReference type="InterPro" id="IPR005174">
    <property type="entry name" value="KIB1-4_b-propeller"/>
</dbReference>
<dbReference type="GeneID" id="130462038"/>
<dbReference type="PANTHER" id="PTHR47123:SF6">
    <property type="entry name" value="F-BOX PROTEIN SKIP23-LIKE ISOFORM X1"/>
    <property type="match status" value="1"/>
</dbReference>
<dbReference type="Pfam" id="PF03478">
    <property type="entry name" value="Beta-prop_KIB1-4"/>
    <property type="match status" value="1"/>
</dbReference>
<protein>
    <submittedName>
        <fullName evidence="4">F-box protein At2g26160-like</fullName>
    </submittedName>
</protein>
<dbReference type="PANTHER" id="PTHR47123">
    <property type="entry name" value="F-BOX PROTEIN SKIP23"/>
    <property type="match status" value="1"/>
</dbReference>
<evidence type="ECO:0000259" key="2">
    <source>
        <dbReference type="Pfam" id="PF03478"/>
    </source>
</evidence>
<feature type="domain" description="KIB1-4 beta-propeller" evidence="2">
    <location>
        <begin position="83"/>
        <end position="327"/>
    </location>
</feature>
<reference evidence="4" key="2">
    <citation type="submission" date="2025-08" db="UniProtKB">
        <authorList>
            <consortium name="RefSeq"/>
        </authorList>
    </citation>
    <scope>IDENTIFICATION</scope>
    <source>
        <tissue evidence="4">Leaf</tissue>
    </source>
</reference>
<keyword evidence="3" id="KW-1185">Reference proteome</keyword>
<evidence type="ECO:0000313" key="4">
    <source>
        <dbReference type="RefSeq" id="XP_056686348.1"/>
    </source>
</evidence>
<name>A0ABM3QSK7_SPIOL</name>
<dbReference type="RefSeq" id="XP_056686348.1">
    <property type="nucleotide sequence ID" value="XM_056830370.1"/>
</dbReference>
<dbReference type="Gene3D" id="1.20.1280.50">
    <property type="match status" value="1"/>
</dbReference>
<dbReference type="InterPro" id="IPR036047">
    <property type="entry name" value="F-box-like_dom_sf"/>
</dbReference>